<dbReference type="Gene3D" id="3.90.550.10">
    <property type="entry name" value="Spore Coat Polysaccharide Biosynthesis Protein SpsA, Chain A"/>
    <property type="match status" value="1"/>
</dbReference>
<dbReference type="EMBL" id="JAUPBM010000098">
    <property type="protein sequence ID" value="MDO7020753.1"/>
    <property type="molecule type" value="Genomic_DNA"/>
</dbReference>
<evidence type="ECO:0000313" key="1">
    <source>
        <dbReference type="EMBL" id="MDO7020753.1"/>
    </source>
</evidence>
<reference evidence="1" key="1">
    <citation type="submission" date="2023-07" db="EMBL/GenBank/DDBJ databases">
        <title>Mucosal microbiota of week-old chicken and adult hens.</title>
        <authorList>
            <person name="Volf J."/>
            <person name="Karasova D."/>
            <person name="Crhanova M."/>
            <person name="Faldynova M."/>
            <person name="Prikrylova H."/>
            <person name="Zeman M."/>
            <person name="Babak V."/>
            <person name="Rajova J."/>
            <person name="Rychlik I."/>
        </authorList>
    </citation>
    <scope>NUCLEOTIDE SEQUENCE</scope>
    <source>
        <strain evidence="1">ET902</strain>
    </source>
</reference>
<organism evidence="1 2">
    <name type="scientific">Brachyspira innocens</name>
    <dbReference type="NCBI Taxonomy" id="13264"/>
    <lineage>
        <taxon>Bacteria</taxon>
        <taxon>Pseudomonadati</taxon>
        <taxon>Spirochaetota</taxon>
        <taxon>Spirochaetia</taxon>
        <taxon>Brachyspirales</taxon>
        <taxon>Brachyspiraceae</taxon>
        <taxon>Brachyspira</taxon>
    </lineage>
</organism>
<dbReference type="InterPro" id="IPR029044">
    <property type="entry name" value="Nucleotide-diphossugar_trans"/>
</dbReference>
<proteinExistence type="predicted"/>
<dbReference type="RefSeq" id="WP_304384147.1">
    <property type="nucleotide sequence ID" value="NZ_JAUPBL010000003.1"/>
</dbReference>
<evidence type="ECO:0000313" key="2">
    <source>
        <dbReference type="Proteomes" id="UP001175147"/>
    </source>
</evidence>
<accession>A0ABT8YY02</accession>
<dbReference type="SUPFAM" id="SSF53448">
    <property type="entry name" value="Nucleotide-diphospho-sugar transferases"/>
    <property type="match status" value="1"/>
</dbReference>
<dbReference type="NCBIfam" id="TIGR04282">
    <property type="entry name" value="glyco_like_cofC"/>
    <property type="match status" value="1"/>
</dbReference>
<gene>
    <name evidence="1" type="ORF">Q5M86_08195</name>
</gene>
<dbReference type="PANTHER" id="PTHR36529">
    <property type="entry name" value="SLL1095 PROTEIN"/>
    <property type="match status" value="1"/>
</dbReference>
<dbReference type="PANTHER" id="PTHR36529:SF1">
    <property type="entry name" value="GLYCOSYLTRANSFERASE"/>
    <property type="match status" value="1"/>
</dbReference>
<keyword evidence="2" id="KW-1185">Reference proteome</keyword>
<name>A0ABT8YY02_9SPIR</name>
<protein>
    <submittedName>
        <fullName evidence="1">TIGR04282 family arsenosugar biosynthesis glycosyltransferase</fullName>
    </submittedName>
</protein>
<sequence>MKSNAFIIFTRIPIAGKTKTRLQTKLTPDECADIHKCFLKDIYKEMIGLKEYDIDIIVSYNPEGDFNILKEIFNNDVEYIKQEGSNLNEKIYNSIKEVLSLGYDKCVLIGADIPEITKENIIDAFNILSDNDFVFGESFDGGYYLVGMNKYSDIIVKSESGILKDILFFIEKNNFKYSVIEKNHDIDEYEDLLSLSERINNGEALLENTGNFLKNIGLL</sequence>
<dbReference type="Pfam" id="PF09837">
    <property type="entry name" value="DUF2064"/>
    <property type="match status" value="1"/>
</dbReference>
<dbReference type="InterPro" id="IPR018641">
    <property type="entry name" value="Trfase_1_rSAM/seldom-assoc"/>
</dbReference>
<dbReference type="Proteomes" id="UP001175147">
    <property type="component" value="Unassembled WGS sequence"/>
</dbReference>
<comment type="caution">
    <text evidence="1">The sequence shown here is derived from an EMBL/GenBank/DDBJ whole genome shotgun (WGS) entry which is preliminary data.</text>
</comment>